<gene>
    <name evidence="3" type="ORF">ACFFVF_14200</name>
</gene>
<dbReference type="RefSeq" id="WP_236455241.1">
    <property type="nucleotide sequence ID" value="NZ_CBCSGE010000004.1"/>
</dbReference>
<dbReference type="InterPro" id="IPR036291">
    <property type="entry name" value="NAD(P)-bd_dom_sf"/>
</dbReference>
<evidence type="ECO:0000313" key="4">
    <source>
        <dbReference type="Proteomes" id="UP001589607"/>
    </source>
</evidence>
<organism evidence="3 4">
    <name type="scientific">Flavobacterium jumunjinense</name>
    <dbReference type="NCBI Taxonomy" id="998845"/>
    <lineage>
        <taxon>Bacteria</taxon>
        <taxon>Pseudomonadati</taxon>
        <taxon>Bacteroidota</taxon>
        <taxon>Flavobacteriia</taxon>
        <taxon>Flavobacteriales</taxon>
        <taxon>Flavobacteriaceae</taxon>
        <taxon>Flavobacterium</taxon>
    </lineage>
</organism>
<sequence length="154" mass="16628">MKTLKDKVILITGANRGIGKSLVKSSLEKGAKKVYATSRDLSKMPDFGDERVIILELDITNNTQILKIAEQIKDVEVLINNAGILSQGNILEGEISAVENDMNVNYYGTINMMRAFAPILVKNAPAKIVNIVSIAAYSPLPSIAGYAASKSALY</sequence>
<dbReference type="InterPro" id="IPR002347">
    <property type="entry name" value="SDR_fam"/>
</dbReference>
<evidence type="ECO:0000256" key="2">
    <source>
        <dbReference type="ARBA" id="ARBA00023002"/>
    </source>
</evidence>
<name>A0ABV5GQK6_9FLAO</name>
<dbReference type="PANTHER" id="PTHR44169:SF6">
    <property type="entry name" value="NADPH-DEPENDENT 1-ACYLDIHYDROXYACETONE PHOSPHATE REDUCTASE"/>
    <property type="match status" value="1"/>
</dbReference>
<keyword evidence="4" id="KW-1185">Reference proteome</keyword>
<evidence type="ECO:0000256" key="1">
    <source>
        <dbReference type="ARBA" id="ARBA00006484"/>
    </source>
</evidence>
<evidence type="ECO:0000313" key="3">
    <source>
        <dbReference type="EMBL" id="MFB9097670.1"/>
    </source>
</evidence>
<proteinExistence type="inferred from homology"/>
<dbReference type="Gene3D" id="3.40.50.720">
    <property type="entry name" value="NAD(P)-binding Rossmann-like Domain"/>
    <property type="match status" value="1"/>
</dbReference>
<dbReference type="Pfam" id="PF00106">
    <property type="entry name" value="adh_short"/>
    <property type="match status" value="1"/>
</dbReference>
<dbReference type="Proteomes" id="UP001589607">
    <property type="component" value="Unassembled WGS sequence"/>
</dbReference>
<comment type="similarity">
    <text evidence="1">Belongs to the short-chain dehydrogenases/reductases (SDR) family.</text>
</comment>
<dbReference type="SUPFAM" id="SSF51735">
    <property type="entry name" value="NAD(P)-binding Rossmann-fold domains"/>
    <property type="match status" value="1"/>
</dbReference>
<keyword evidence="2" id="KW-0560">Oxidoreductase</keyword>
<dbReference type="EMBL" id="JBHMEY010000060">
    <property type="protein sequence ID" value="MFB9097670.1"/>
    <property type="molecule type" value="Genomic_DNA"/>
</dbReference>
<accession>A0ABV5GQK6</accession>
<dbReference type="PRINTS" id="PR00081">
    <property type="entry name" value="GDHRDH"/>
</dbReference>
<comment type="caution">
    <text evidence="3">The sequence shown here is derived from an EMBL/GenBank/DDBJ whole genome shotgun (WGS) entry which is preliminary data.</text>
</comment>
<protein>
    <submittedName>
        <fullName evidence="3">SDR family NAD(P)-dependent oxidoreductase</fullName>
    </submittedName>
</protein>
<dbReference type="PANTHER" id="PTHR44169">
    <property type="entry name" value="NADPH-DEPENDENT 1-ACYLDIHYDROXYACETONE PHOSPHATE REDUCTASE"/>
    <property type="match status" value="1"/>
</dbReference>
<reference evidence="3 4" key="1">
    <citation type="submission" date="2024-09" db="EMBL/GenBank/DDBJ databases">
        <authorList>
            <person name="Sun Q."/>
            <person name="Mori K."/>
        </authorList>
    </citation>
    <scope>NUCLEOTIDE SEQUENCE [LARGE SCALE GENOMIC DNA]</scope>
    <source>
        <strain evidence="3 4">CECT 7955</strain>
    </source>
</reference>
<dbReference type="PRINTS" id="PR00080">
    <property type="entry name" value="SDRFAMILY"/>
</dbReference>